<keyword evidence="1" id="KW-0472">Membrane</keyword>
<comment type="caution">
    <text evidence="3">The sequence shown here is derived from an EMBL/GenBank/DDBJ whole genome shotgun (WGS) entry which is preliminary data.</text>
</comment>
<name>A0A0G0NR72_9BACT</name>
<protein>
    <submittedName>
        <fullName evidence="3">Uncharacterized protein</fullName>
    </submittedName>
</protein>
<organism evidence="3 4">
    <name type="scientific">Candidatus Falkowbacteria bacterium GW2011_GWA2_39_24</name>
    <dbReference type="NCBI Taxonomy" id="1618634"/>
    <lineage>
        <taxon>Bacteria</taxon>
        <taxon>Candidatus Falkowiibacteriota</taxon>
    </lineage>
</organism>
<reference evidence="3 4" key="1">
    <citation type="journal article" date="2015" name="Nature">
        <title>rRNA introns, odd ribosomes, and small enigmatic genomes across a large radiation of phyla.</title>
        <authorList>
            <person name="Brown C.T."/>
            <person name="Hug L.A."/>
            <person name="Thomas B.C."/>
            <person name="Sharon I."/>
            <person name="Castelle C.J."/>
            <person name="Singh A."/>
            <person name="Wilkins M.J."/>
            <person name="Williams K.H."/>
            <person name="Banfield J.F."/>
        </authorList>
    </citation>
    <scope>NUCLEOTIDE SEQUENCE [LARGE SCALE GENOMIC DNA]</scope>
</reference>
<evidence type="ECO:0000313" key="3">
    <source>
        <dbReference type="EMBL" id="KKR15271.1"/>
    </source>
</evidence>
<accession>A0A0G0NR72</accession>
<sequence length="156" mass="17365">MNIKKIFLAITLSAVFIMPAVSLANDYVGSRAGFGMMGAAEKKIMGVQAHEEMEDLMSEMMGVDSRDVAKTEKIADKLAEMASKYPGAVNMMMSRFVVDNMMSNYSDSRYSHMGMMGDWGMGWGSFWPWIIFLGTLVWVGVGVLLVIWLIKQIGKK</sequence>
<keyword evidence="1" id="KW-1133">Transmembrane helix</keyword>
<dbReference type="AlphaFoldDB" id="A0A0G0NR72"/>
<evidence type="ECO:0000256" key="1">
    <source>
        <dbReference type="SAM" id="Phobius"/>
    </source>
</evidence>
<keyword evidence="1" id="KW-0812">Transmembrane</keyword>
<evidence type="ECO:0000256" key="2">
    <source>
        <dbReference type="SAM" id="SignalP"/>
    </source>
</evidence>
<dbReference type="EMBL" id="LBWS01000006">
    <property type="protein sequence ID" value="KKR15271.1"/>
    <property type="molecule type" value="Genomic_DNA"/>
</dbReference>
<proteinExistence type="predicted"/>
<keyword evidence="2" id="KW-0732">Signal</keyword>
<feature type="chain" id="PRO_5002533753" evidence="2">
    <location>
        <begin position="25"/>
        <end position="156"/>
    </location>
</feature>
<gene>
    <name evidence="3" type="ORF">UT42_C0006G0008</name>
</gene>
<feature type="transmembrane region" description="Helical" evidence="1">
    <location>
        <begin position="126"/>
        <end position="150"/>
    </location>
</feature>
<evidence type="ECO:0000313" key="4">
    <source>
        <dbReference type="Proteomes" id="UP000034048"/>
    </source>
</evidence>
<feature type="signal peptide" evidence="2">
    <location>
        <begin position="1"/>
        <end position="24"/>
    </location>
</feature>
<dbReference type="Proteomes" id="UP000034048">
    <property type="component" value="Unassembled WGS sequence"/>
</dbReference>